<dbReference type="Gene3D" id="3.30.200.20">
    <property type="entry name" value="Phosphorylase Kinase, domain 1"/>
    <property type="match status" value="1"/>
</dbReference>
<dbReference type="Gene3D" id="1.10.510.10">
    <property type="entry name" value="Transferase(Phosphotransferase) domain 1"/>
    <property type="match status" value="1"/>
</dbReference>
<evidence type="ECO:0000256" key="8">
    <source>
        <dbReference type="ARBA" id="ARBA00038999"/>
    </source>
</evidence>
<dbReference type="SUPFAM" id="SSF56112">
    <property type="entry name" value="Protein kinase-like (PK-like)"/>
    <property type="match status" value="1"/>
</dbReference>
<dbReference type="GO" id="GO:0032991">
    <property type="term" value="C:protein-containing complex"/>
    <property type="evidence" value="ECO:0007669"/>
    <property type="project" value="UniProtKB-ARBA"/>
</dbReference>
<evidence type="ECO:0000313" key="13">
    <source>
        <dbReference type="EMBL" id="QPG77180.1"/>
    </source>
</evidence>
<evidence type="ECO:0000256" key="2">
    <source>
        <dbReference type="ARBA" id="ARBA00022553"/>
    </source>
</evidence>
<comment type="catalytic activity">
    <reaction evidence="9">
        <text>L-seryl-[protein] + ATP = O-phospho-L-seryl-[protein] + ADP + H(+)</text>
        <dbReference type="Rhea" id="RHEA:17989"/>
        <dbReference type="Rhea" id="RHEA-COMP:9863"/>
        <dbReference type="Rhea" id="RHEA-COMP:11604"/>
        <dbReference type="ChEBI" id="CHEBI:15378"/>
        <dbReference type="ChEBI" id="CHEBI:29999"/>
        <dbReference type="ChEBI" id="CHEBI:30616"/>
        <dbReference type="ChEBI" id="CHEBI:83421"/>
        <dbReference type="ChEBI" id="CHEBI:456216"/>
        <dbReference type="EC" id="2.7.12.2"/>
    </reaction>
</comment>
<evidence type="ECO:0000256" key="5">
    <source>
        <dbReference type="ARBA" id="ARBA00022777"/>
    </source>
</evidence>
<dbReference type="InterPro" id="IPR011009">
    <property type="entry name" value="Kinase-like_dom_sf"/>
</dbReference>
<feature type="binding site" evidence="10">
    <location>
        <position position="273"/>
    </location>
    <ligand>
        <name>ATP</name>
        <dbReference type="ChEBI" id="CHEBI:30616"/>
    </ligand>
</feature>
<dbReference type="GeneID" id="62197986"/>
<evidence type="ECO:0000256" key="7">
    <source>
        <dbReference type="ARBA" id="ARBA00038035"/>
    </source>
</evidence>
<keyword evidence="4 10" id="KW-0547">Nucleotide-binding</keyword>
<keyword evidence="1" id="KW-0723">Serine/threonine-protein kinase</keyword>
<name>A0A875RQJ5_EENNA</name>
<accession>A0A875RQJ5</accession>
<evidence type="ECO:0000256" key="6">
    <source>
        <dbReference type="ARBA" id="ARBA00022840"/>
    </source>
</evidence>
<reference evidence="13" key="1">
    <citation type="submission" date="2020-10" db="EMBL/GenBank/DDBJ databases">
        <authorList>
            <person name="Roach M.J.R."/>
        </authorList>
    </citation>
    <scope>NUCLEOTIDE SEQUENCE</scope>
    <source>
        <strain evidence="13">CBS 1945</strain>
    </source>
</reference>
<feature type="compositionally biased region" description="Polar residues" evidence="11">
    <location>
        <begin position="40"/>
        <end position="64"/>
    </location>
</feature>
<dbReference type="InterPro" id="IPR017441">
    <property type="entry name" value="Protein_kinase_ATP_BS"/>
</dbReference>
<evidence type="ECO:0000256" key="10">
    <source>
        <dbReference type="PROSITE-ProRule" id="PRU10141"/>
    </source>
</evidence>
<organism evidence="13 14">
    <name type="scientific">Eeniella nana</name>
    <name type="common">Yeast</name>
    <name type="synonym">Brettanomyces nanus</name>
    <dbReference type="NCBI Taxonomy" id="13502"/>
    <lineage>
        <taxon>Eukaryota</taxon>
        <taxon>Fungi</taxon>
        <taxon>Dikarya</taxon>
        <taxon>Ascomycota</taxon>
        <taxon>Saccharomycotina</taxon>
        <taxon>Pichiomycetes</taxon>
        <taxon>Pichiales</taxon>
        <taxon>Pichiaceae</taxon>
        <taxon>Brettanomyces</taxon>
    </lineage>
</organism>
<dbReference type="GO" id="GO:0005737">
    <property type="term" value="C:cytoplasm"/>
    <property type="evidence" value="ECO:0007669"/>
    <property type="project" value="UniProtKB-ARBA"/>
</dbReference>
<dbReference type="EC" id="2.7.12.2" evidence="8"/>
<dbReference type="OrthoDB" id="10252354at2759"/>
<evidence type="ECO:0000313" key="14">
    <source>
        <dbReference type="Proteomes" id="UP000662931"/>
    </source>
</evidence>
<feature type="compositionally biased region" description="Gly residues" evidence="11">
    <location>
        <begin position="96"/>
        <end position="108"/>
    </location>
</feature>
<dbReference type="RefSeq" id="XP_038780745.1">
    <property type="nucleotide sequence ID" value="XM_038924817.1"/>
</dbReference>
<dbReference type="AlphaFoldDB" id="A0A875RQJ5"/>
<feature type="region of interest" description="Disordered" evidence="11">
    <location>
        <begin position="523"/>
        <end position="551"/>
    </location>
</feature>
<feature type="region of interest" description="Disordered" evidence="11">
    <location>
        <begin position="1"/>
        <end position="191"/>
    </location>
</feature>
<dbReference type="InterPro" id="IPR000719">
    <property type="entry name" value="Prot_kinase_dom"/>
</dbReference>
<evidence type="ECO:0000256" key="3">
    <source>
        <dbReference type="ARBA" id="ARBA00022679"/>
    </source>
</evidence>
<dbReference type="GO" id="GO:0004708">
    <property type="term" value="F:MAP kinase kinase activity"/>
    <property type="evidence" value="ECO:0007669"/>
    <property type="project" value="UniProtKB-EC"/>
</dbReference>
<evidence type="ECO:0000256" key="4">
    <source>
        <dbReference type="ARBA" id="ARBA00022741"/>
    </source>
</evidence>
<sequence length="551" mass="60122">MTDQYLSSPDPIQPKERSLRNMNPDVQARLLAFQAKRQQKMQQHMSQNVQSSSDLSDSDANTSSDPDDPSLIRRTSFRLPKKKKSDDLHDSHDNHGSGGPGSSGGSGGSASPRADSSSSSFMDSHRADGSMKAPSAGISATSSLSNHHLHTPFSVGGMDQSRKSALPRRAPLSSGSLSSTDSSSISSLSGVKVSPYKPQGLFAPFAKYVDIKSGSLNFAGKASVHSKGVDFSNGSSFRISMDDLEVLDELGRGNYGVVSKVLHKPTGVIMAMKEVRLELDDAKFRQILMELEVLHSCNSECIVDFYGAFFVEGAVYMCIEYMQGGSLDRIYGEGIPELELSYITKEVVKGLKQLKDEHNIIHRDVKPTNMLVNDAGKVKLCDFGVSGNLVASLARTNIGCQSYMAPERIKIANPDVSSYSVQSDIWSLGLSVLEVAKGCYPYPPETYANIFSQLSAIVDGQPPELPEGKFSKEARNFVSKCLSKNPDDRPTYTELLEDPWLKRVDEKKGQQKLAELVAKRLGEKASKKDKKSPALHHVSLTSGLYEHEQTE</sequence>
<dbReference type="GO" id="GO:0005524">
    <property type="term" value="F:ATP binding"/>
    <property type="evidence" value="ECO:0007669"/>
    <property type="project" value="UniProtKB-UniRule"/>
</dbReference>
<dbReference type="PANTHER" id="PTHR48013">
    <property type="entry name" value="DUAL SPECIFICITY MITOGEN-ACTIVATED PROTEIN KINASE KINASE 5-RELATED"/>
    <property type="match status" value="1"/>
</dbReference>
<dbReference type="SMART" id="SM00220">
    <property type="entry name" value="S_TKc"/>
    <property type="match status" value="1"/>
</dbReference>
<dbReference type="GO" id="GO:0038066">
    <property type="term" value="P:p38MAPK cascade"/>
    <property type="evidence" value="ECO:0007669"/>
    <property type="project" value="UniProtKB-ARBA"/>
</dbReference>
<feature type="compositionally biased region" description="Low complexity" evidence="11">
    <location>
        <begin position="109"/>
        <end position="122"/>
    </location>
</feature>
<dbReference type="KEGG" id="bnn:FOA43_004586"/>
<dbReference type="InterPro" id="IPR008271">
    <property type="entry name" value="Ser/Thr_kinase_AS"/>
</dbReference>
<evidence type="ECO:0000256" key="1">
    <source>
        <dbReference type="ARBA" id="ARBA00022527"/>
    </source>
</evidence>
<dbReference type="GO" id="GO:0030447">
    <property type="term" value="P:filamentous growth"/>
    <property type="evidence" value="ECO:0007669"/>
    <property type="project" value="UniProtKB-ARBA"/>
</dbReference>
<dbReference type="PROSITE" id="PS50011">
    <property type="entry name" value="PROTEIN_KINASE_DOM"/>
    <property type="match status" value="1"/>
</dbReference>
<evidence type="ECO:0000256" key="11">
    <source>
        <dbReference type="SAM" id="MobiDB-lite"/>
    </source>
</evidence>
<dbReference type="PROSITE" id="PS00107">
    <property type="entry name" value="PROTEIN_KINASE_ATP"/>
    <property type="match status" value="1"/>
</dbReference>
<dbReference type="PANTHER" id="PTHR48013:SF25">
    <property type="entry name" value="MAP KINASE KINASE PBS2"/>
    <property type="match status" value="1"/>
</dbReference>
<gene>
    <name evidence="13" type="ORF">FOA43_004586</name>
</gene>
<feature type="compositionally biased region" description="Basic and acidic residues" evidence="11">
    <location>
        <begin position="84"/>
        <end position="95"/>
    </location>
</feature>
<dbReference type="Pfam" id="PF00069">
    <property type="entry name" value="Pkinase"/>
    <property type="match status" value="1"/>
</dbReference>
<evidence type="ECO:0000256" key="9">
    <source>
        <dbReference type="ARBA" id="ARBA00049014"/>
    </source>
</evidence>
<feature type="domain" description="Protein kinase" evidence="12">
    <location>
        <begin position="244"/>
        <end position="501"/>
    </location>
</feature>
<keyword evidence="6 10" id="KW-0067">ATP-binding</keyword>
<dbReference type="GO" id="GO:0071474">
    <property type="term" value="P:cellular hyperosmotic response"/>
    <property type="evidence" value="ECO:0007669"/>
    <property type="project" value="TreeGrafter"/>
</dbReference>
<dbReference type="EMBL" id="CP064815">
    <property type="protein sequence ID" value="QPG77180.1"/>
    <property type="molecule type" value="Genomic_DNA"/>
</dbReference>
<evidence type="ECO:0000259" key="12">
    <source>
        <dbReference type="PROSITE" id="PS50011"/>
    </source>
</evidence>
<keyword evidence="3" id="KW-0808">Transferase</keyword>
<dbReference type="PROSITE" id="PS00108">
    <property type="entry name" value="PROTEIN_KINASE_ST"/>
    <property type="match status" value="1"/>
</dbReference>
<keyword evidence="2" id="KW-0597">Phosphoprotein</keyword>
<dbReference type="GO" id="GO:0004674">
    <property type="term" value="F:protein serine/threonine kinase activity"/>
    <property type="evidence" value="ECO:0007669"/>
    <property type="project" value="UniProtKB-KW"/>
</dbReference>
<keyword evidence="5" id="KW-0418">Kinase</keyword>
<dbReference type="Proteomes" id="UP000662931">
    <property type="component" value="Chromosome 4"/>
</dbReference>
<comment type="similarity">
    <text evidence="7">Belongs to the protein kinase superfamily. STE Ser/Thr protein kinase family. MAP kinase kinase subfamily.</text>
</comment>
<proteinExistence type="inferred from homology"/>
<dbReference type="FunFam" id="3.30.200.20:FF:000341">
    <property type="entry name" value="MAP kinase kinase PBS2"/>
    <property type="match status" value="1"/>
</dbReference>
<keyword evidence="14" id="KW-1185">Reference proteome</keyword>
<protein>
    <recommendedName>
        <fullName evidence="8">mitogen-activated protein kinase kinase</fullName>
        <ecNumber evidence="8">2.7.12.2</ecNumber>
    </recommendedName>
</protein>
<feature type="compositionally biased region" description="Low complexity" evidence="11">
    <location>
        <begin position="172"/>
        <end position="189"/>
    </location>
</feature>